<feature type="region of interest" description="Disordered" evidence="1">
    <location>
        <begin position="253"/>
        <end position="293"/>
    </location>
</feature>
<evidence type="ECO:0000313" key="4">
    <source>
        <dbReference type="Proteomes" id="UP001152320"/>
    </source>
</evidence>
<dbReference type="InterPro" id="IPR012340">
    <property type="entry name" value="NA-bd_OB-fold"/>
</dbReference>
<dbReference type="Gene3D" id="2.40.50.140">
    <property type="entry name" value="Nucleic acid-binding proteins"/>
    <property type="match status" value="1"/>
</dbReference>
<feature type="compositionally biased region" description="Basic and acidic residues" evidence="1">
    <location>
        <begin position="266"/>
        <end position="279"/>
    </location>
</feature>
<evidence type="ECO:0000259" key="2">
    <source>
        <dbReference type="Pfam" id="PF08646"/>
    </source>
</evidence>
<dbReference type="Pfam" id="PF08646">
    <property type="entry name" value="Rep_fac-A_C"/>
    <property type="match status" value="1"/>
</dbReference>
<feature type="region of interest" description="Disordered" evidence="1">
    <location>
        <begin position="174"/>
        <end position="212"/>
    </location>
</feature>
<feature type="domain" description="Replication factor A C-terminal" evidence="2">
    <location>
        <begin position="514"/>
        <end position="583"/>
    </location>
</feature>
<proteinExistence type="predicted"/>
<dbReference type="EMBL" id="JAIZAY010000012">
    <property type="protein sequence ID" value="KAJ8032341.1"/>
    <property type="molecule type" value="Genomic_DNA"/>
</dbReference>
<organism evidence="3 4">
    <name type="scientific">Holothuria leucospilota</name>
    <name type="common">Black long sea cucumber</name>
    <name type="synonym">Mertensiothuria leucospilota</name>
    <dbReference type="NCBI Taxonomy" id="206669"/>
    <lineage>
        <taxon>Eukaryota</taxon>
        <taxon>Metazoa</taxon>
        <taxon>Echinodermata</taxon>
        <taxon>Eleutherozoa</taxon>
        <taxon>Echinozoa</taxon>
        <taxon>Holothuroidea</taxon>
        <taxon>Aspidochirotacea</taxon>
        <taxon>Aspidochirotida</taxon>
        <taxon>Holothuriidae</taxon>
        <taxon>Holothuria</taxon>
    </lineage>
</organism>
<dbReference type="InterPro" id="IPR013955">
    <property type="entry name" value="Rep_factor-A_C"/>
</dbReference>
<comment type="caution">
    <text evidence="3">The sequence shown here is derived from an EMBL/GenBank/DDBJ whole genome shotgun (WGS) entry which is preliminary data.</text>
</comment>
<gene>
    <name evidence="3" type="ORF">HOLleu_25847</name>
</gene>
<feature type="compositionally biased region" description="Acidic residues" evidence="1">
    <location>
        <begin position="256"/>
        <end position="265"/>
    </location>
</feature>
<sequence>MIQLHYSRASILFQIKKDSNSSPTEQNGKMMATEGSSPTLIFDSNTSMFEHKESRKGFGKFHVQAAAMMTLKLTRRIATYFEFNESDVGILNENDDPGLELLYMMKTRGLITSFDISKLIQCLEEIEREGIAKEIQSLFEKNGCRKLFSAQEKGTVQGTSSSWNEFYSSEESASCMAGATPETQSPLQSSRKRKIGSTDQNQIVGKKSSHRLSPCSESQIIYVLKQSEHNYSNREGNQRVNKKEGEFVGKVRECPFDELDDDDDDERKKNDDEETDCSKDGTAGNKKRYSAEGEEDDRGILVAAVLVGKNQEVKMLYLTRDRLQTKIEEGQIYKIRGHLANHDSILLTIATKIMKSAQDELFQDIKSEKKSLALTSLCNSNSTIEIPGLNVKEVKYGLPENTVISLKAVVIKIALHTGYYKYTNSFEKKAYLTVADSDQDRLTVISHDKHVLTSKLREGSIVKLLNFQTYRGGRNRYYADSNCLVSRKGSDVELINHEGLQKLQVLLPLTDSYQVEGKLLDINVDLDTYEACPRPQCHEKKVDATQNGCFYCKKCGETYEKESIVEGFFLELSIADGKDKDYIIFKSTIASTLQELYENIPICNEDLRELFEKCFFAKKIRMVVKPSEGPSNDVITSMQALI</sequence>
<accession>A0A9Q1H4T4</accession>
<dbReference type="SUPFAM" id="SSF50249">
    <property type="entry name" value="Nucleic acid-binding proteins"/>
    <property type="match status" value="1"/>
</dbReference>
<evidence type="ECO:0000256" key="1">
    <source>
        <dbReference type="SAM" id="MobiDB-lite"/>
    </source>
</evidence>
<feature type="region of interest" description="Disordered" evidence="1">
    <location>
        <begin position="17"/>
        <end position="39"/>
    </location>
</feature>
<name>A0A9Q1H4T4_HOLLE</name>
<evidence type="ECO:0000313" key="3">
    <source>
        <dbReference type="EMBL" id="KAJ8032341.1"/>
    </source>
</evidence>
<reference evidence="3" key="1">
    <citation type="submission" date="2021-10" db="EMBL/GenBank/DDBJ databases">
        <title>Tropical sea cucumber genome reveals ecological adaptation and Cuvierian tubules defense mechanism.</title>
        <authorList>
            <person name="Chen T."/>
        </authorList>
    </citation>
    <scope>NUCLEOTIDE SEQUENCE</scope>
    <source>
        <strain evidence="3">Nanhai2018</strain>
        <tissue evidence="3">Muscle</tissue>
    </source>
</reference>
<protein>
    <recommendedName>
        <fullName evidence="2">Replication factor A C-terminal domain-containing protein</fullName>
    </recommendedName>
</protein>
<keyword evidence="4" id="KW-1185">Reference proteome</keyword>
<dbReference type="Proteomes" id="UP001152320">
    <property type="component" value="Chromosome 12"/>
</dbReference>
<dbReference type="AlphaFoldDB" id="A0A9Q1H4T4"/>